<comment type="pathway">
    <text evidence="1">Carotenoid biosynthesis; phytoene biosynthesis.</text>
</comment>
<evidence type="ECO:0000313" key="4">
    <source>
        <dbReference type="Proteomes" id="UP001500363"/>
    </source>
</evidence>
<dbReference type="InterPro" id="IPR002060">
    <property type="entry name" value="Squ/phyt_synthse"/>
</dbReference>
<dbReference type="InterPro" id="IPR008949">
    <property type="entry name" value="Isoprenoid_synthase_dom_sf"/>
</dbReference>
<dbReference type="EMBL" id="BAAANC010000001">
    <property type="protein sequence ID" value="GAA1521026.1"/>
    <property type="molecule type" value="Genomic_DNA"/>
</dbReference>
<sequence length="324" mass="35365">MRAELDAAGITEPHLRRAYARCRRLNAQHGKTYFLATRMLAPAQRPAIHALYGLARYIDDIVDLPPEGATTADIDASLAEVSDALRHGLTDGESRDPVLAAAVDTIGRYGIDHSLFDDFLTSMRMDLTVERYATRPDLYRYTRGSAEVIGLQVLPVLGTVAPPGEAAPAAAALGLAFQLTNFLRDVAEDFERGRIYLPLDELAASGVDPDRIGWCVRNRRTDPRVIAALRAQIAATRAVYAKAEPGIDQLAEVSRPCVRTAYVLYSEILQRIEDAGYDVFSRRASVGARRKLVVGTAALAQAVWVRRRRPGGWVPPASGEVTAS</sequence>
<reference evidence="3 4" key="1">
    <citation type="journal article" date="2019" name="Int. J. Syst. Evol. Microbiol.">
        <title>The Global Catalogue of Microorganisms (GCM) 10K type strain sequencing project: providing services to taxonomists for standard genome sequencing and annotation.</title>
        <authorList>
            <consortium name="The Broad Institute Genomics Platform"/>
            <consortium name="The Broad Institute Genome Sequencing Center for Infectious Disease"/>
            <person name="Wu L."/>
            <person name="Ma J."/>
        </authorList>
    </citation>
    <scope>NUCLEOTIDE SEQUENCE [LARGE SCALE GENOMIC DNA]</scope>
    <source>
        <strain evidence="3 4">JCM 14303</strain>
    </source>
</reference>
<dbReference type="CDD" id="cd00683">
    <property type="entry name" value="Trans_IPPS_HH"/>
    <property type="match status" value="1"/>
</dbReference>
<dbReference type="Pfam" id="PF00494">
    <property type="entry name" value="SQS_PSY"/>
    <property type="match status" value="1"/>
</dbReference>
<dbReference type="SUPFAM" id="SSF48576">
    <property type="entry name" value="Terpenoid synthases"/>
    <property type="match status" value="1"/>
</dbReference>
<dbReference type="Gene3D" id="1.10.600.10">
    <property type="entry name" value="Farnesyl Diphosphate Synthase"/>
    <property type="match status" value="1"/>
</dbReference>
<evidence type="ECO:0000313" key="3">
    <source>
        <dbReference type="EMBL" id="GAA1521026.1"/>
    </source>
</evidence>
<organism evidence="3 4">
    <name type="scientific">Kribbella lupini</name>
    <dbReference type="NCBI Taxonomy" id="291602"/>
    <lineage>
        <taxon>Bacteria</taxon>
        <taxon>Bacillati</taxon>
        <taxon>Actinomycetota</taxon>
        <taxon>Actinomycetes</taxon>
        <taxon>Propionibacteriales</taxon>
        <taxon>Kribbellaceae</taxon>
        <taxon>Kribbella</taxon>
    </lineage>
</organism>
<keyword evidence="4" id="KW-1185">Reference proteome</keyword>
<dbReference type="PROSITE" id="PS01045">
    <property type="entry name" value="SQUALEN_PHYTOEN_SYN_2"/>
    <property type="match status" value="1"/>
</dbReference>
<evidence type="ECO:0000256" key="2">
    <source>
        <dbReference type="ARBA" id="ARBA00022679"/>
    </source>
</evidence>
<dbReference type="SFLD" id="SFLDG01018">
    <property type="entry name" value="Squalene/Phytoene_Synthase_Lik"/>
    <property type="match status" value="1"/>
</dbReference>
<gene>
    <name evidence="3" type="ORF">GCM10009741_22450</name>
</gene>
<name>A0ABN2AL61_9ACTN</name>
<keyword evidence="2" id="KW-0808">Transferase</keyword>
<dbReference type="InterPro" id="IPR033904">
    <property type="entry name" value="Trans_IPPS_HH"/>
</dbReference>
<dbReference type="SFLD" id="SFLDG01212">
    <property type="entry name" value="Phytoene_synthase_like"/>
    <property type="match status" value="1"/>
</dbReference>
<dbReference type="InterPro" id="IPR019845">
    <property type="entry name" value="Squalene/phytoene_synthase_CS"/>
</dbReference>
<protein>
    <submittedName>
        <fullName evidence="3">Phytoene/squalene synthase family protein</fullName>
    </submittedName>
</protein>
<dbReference type="PANTHER" id="PTHR31480">
    <property type="entry name" value="BIFUNCTIONAL LYCOPENE CYCLASE/PHYTOENE SYNTHASE"/>
    <property type="match status" value="1"/>
</dbReference>
<accession>A0ABN2AL61</accession>
<dbReference type="SFLD" id="SFLDS00005">
    <property type="entry name" value="Isoprenoid_Synthase_Type_I"/>
    <property type="match status" value="1"/>
</dbReference>
<dbReference type="InterPro" id="IPR044843">
    <property type="entry name" value="Trans_IPPS_bact-type"/>
</dbReference>
<comment type="caution">
    <text evidence="3">The sequence shown here is derived from an EMBL/GenBank/DDBJ whole genome shotgun (WGS) entry which is preliminary data.</text>
</comment>
<evidence type="ECO:0000256" key="1">
    <source>
        <dbReference type="ARBA" id="ARBA00004684"/>
    </source>
</evidence>
<proteinExistence type="predicted"/>
<dbReference type="Proteomes" id="UP001500363">
    <property type="component" value="Unassembled WGS sequence"/>
</dbReference>